<dbReference type="InterPro" id="IPR033801">
    <property type="entry name" value="CBM6-CBM35-CBM36-like_1"/>
</dbReference>
<dbReference type="Gene3D" id="2.160.20.10">
    <property type="entry name" value="Single-stranded right-handed beta-helix, Pectin lyase-like"/>
    <property type="match status" value="1"/>
</dbReference>
<keyword evidence="2" id="KW-0119">Carbohydrate metabolism</keyword>
<dbReference type="Pfam" id="PF22816">
    <property type="entry name" value="CatAgl_D2"/>
    <property type="match status" value="1"/>
</dbReference>
<name>A0A370BD81_9ACTN</name>
<dbReference type="InterPro" id="IPR012334">
    <property type="entry name" value="Pectin_lyas_fold"/>
</dbReference>
<keyword evidence="4" id="KW-0732">Signal</keyword>
<dbReference type="InterPro" id="IPR011635">
    <property type="entry name" value="CARDB"/>
</dbReference>
<dbReference type="Gene3D" id="2.60.120.260">
    <property type="entry name" value="Galactose-binding domain-like"/>
    <property type="match status" value="3"/>
</dbReference>
<dbReference type="Pfam" id="PF07705">
    <property type="entry name" value="CARDB"/>
    <property type="match status" value="1"/>
</dbReference>
<dbReference type="SMART" id="SM00710">
    <property type="entry name" value="PbH1"/>
    <property type="match status" value="6"/>
</dbReference>
<keyword evidence="2" id="KW-0624">Polysaccharide degradation</keyword>
<dbReference type="PANTHER" id="PTHR45713">
    <property type="entry name" value="FTP DOMAIN-CONTAINING PROTEIN"/>
    <property type="match status" value="1"/>
</dbReference>
<dbReference type="Pfam" id="PF00754">
    <property type="entry name" value="F5_F8_type_C"/>
    <property type="match status" value="1"/>
</dbReference>
<dbReference type="InterPro" id="IPR055149">
    <property type="entry name" value="Agl_cat_D2"/>
</dbReference>
<dbReference type="Pfam" id="PF22633">
    <property type="entry name" value="F5_F8_type_C_2"/>
    <property type="match status" value="2"/>
</dbReference>
<dbReference type="Proteomes" id="UP000253741">
    <property type="component" value="Unassembled WGS sequence"/>
</dbReference>
<feature type="domain" description="F5/8 type C" evidence="5">
    <location>
        <begin position="28"/>
        <end position="153"/>
    </location>
</feature>
<sequence length="1434" mass="150118">MRSLRRRWRILSATLATSLLMIGGPTFTARAADGPRAQGPDIAAGRAAAASATAKGTAARNVTDGNPSTYWEGGGSAFPQWVQTDLGATNRVDRVVLRLPARWATRKQTLSLQGSTDGTGFSTLKNSETYTFSPGTGNQVTVTFPATRTRFVRAEFTANTVAKKAQLAALEVRAAAAASTNLALGKTLTASGHTEVYGPGNANDGNKSTYWESANNAFPQWIQADLGASVRVDQVVLRLPDGWGARDQTLKIQAGVDNSAFTDLTPAKAYRFDAAGGQSVTIPFDATTARYLRVLITANTVQPGGQLSELEIYGPATGDTEPPTAPTGLAYTEPATGLIKLTWKASTDNTGVTGYDIYADNELRTSVAGDVTTYTDTRPTGATVSYYVRARDAAGNVSANSDTVTRRGDSGDTEAPTAPADLALTEPAADRIKLTWGASTDNKGVTGYDIYANNVLRASVAGDVTTYTDTQPAGTTVSYFVRAKDAAGNVSGDSNTVTRNGSTGSASNLAVGRPISASSVVHTFVAENANDNSLTTYWEGAGGSYPNTLTVKLGANADTRSVIVKLNPDSAWGARTQNIQVLGREQSASGLTALVAAKDYAFSPASGNSVTIPVTARVADVQLKFTSNTGSGAGQVAEFQVLGVPAPNPDLTVSALSASPASPVESDAITLSATVRNTGRAAAPAGPVEFRLGGSKVATAPVGALAAGASATVSANIGPRDAGSYQLSAVVDPDDLIIEENKTNNTYTSPVPLVVRAVDSSDLIAATVATTPSSPAAGDTVAFSVAIRNQGNVASASGAHGITLSLLDSKGDTVRTLTGAHNGTIAPGATTPPAGLGTWTAVNGSYTLKVVLAADANELPVKRDNNTSTQPLFVGRGADMPYDMYEAEDGVIGGGARVVGPNRTVGDLAGEASGRKAVTLDDTGSYVEFTTKARTNTLVTRFSIPDAPGGGGIDSTLDIYVDGTFLKAIDLTSKYAWLYGSETGPGNSPGSGAPRHIYDEANVLLGRTVPAGSRIRLQKDAANTSKYAIDFVSLEQATEIANPDPAAYTVPAGRTHQDVQNALDKVRMDTTGKLTGVYLPAGDYQTSSKFQVYGKPVRVVGAGPWFTRFHAPASQENTDIGFRAEAAAKGSVFTGFAYFGNYTSRIDGPGKVFDFSNVSDIVIDDIWNEHMVCLYWGANTDRITIKNSRIRDMFADGINMTNGSTDNHVVNNEARATGDDSFALFSAIDSGGSDMKNNVYENLTSILTWRAAGVAVYGGYDNTFRNIHIADTLVYSGITVSSLDFGYPMNGFGTGPTTIENVSVVRSGGHFWDGQTFPGIWLFSASKVFQGIRINNVDIVDPTYSGIMFQTNYVGGQPQFPIKDTILNDISITGARKSGDAFDAKSGFGLWANELPEAGQGPAVGEVTFNRLRLDNNVVDVRNTTTTFKINIKP</sequence>
<evidence type="ECO:0000313" key="7">
    <source>
        <dbReference type="Proteomes" id="UP000253741"/>
    </source>
</evidence>
<dbReference type="InterPro" id="IPR013783">
    <property type="entry name" value="Ig-like_fold"/>
</dbReference>
<dbReference type="PANTHER" id="PTHR45713:SF6">
    <property type="entry name" value="F5_8 TYPE C DOMAIN-CONTAINING PROTEIN"/>
    <property type="match status" value="1"/>
</dbReference>
<dbReference type="InterPro" id="IPR000421">
    <property type="entry name" value="FA58C"/>
</dbReference>
<dbReference type="InterPro" id="IPR036116">
    <property type="entry name" value="FN3_sf"/>
</dbReference>
<organism evidence="6 7">
    <name type="scientific">Streptomyces corynorhini</name>
    <dbReference type="NCBI Taxonomy" id="2282652"/>
    <lineage>
        <taxon>Bacteria</taxon>
        <taxon>Bacillati</taxon>
        <taxon>Actinomycetota</taxon>
        <taxon>Actinomycetes</taxon>
        <taxon>Kitasatosporales</taxon>
        <taxon>Streptomycetaceae</taxon>
        <taxon>Streptomyces</taxon>
    </lineage>
</organism>
<dbReference type="InterPro" id="IPR006626">
    <property type="entry name" value="PbH1"/>
</dbReference>
<dbReference type="SUPFAM" id="SSF49785">
    <property type="entry name" value="Galactose-binding domain-like"/>
    <property type="match status" value="3"/>
</dbReference>
<protein>
    <submittedName>
        <fullName evidence="6">Secreted glycosyl hydrolase</fullName>
    </submittedName>
</protein>
<feature type="domain" description="F5/8 type C" evidence="5">
    <location>
        <begin position="165"/>
        <end position="315"/>
    </location>
</feature>
<evidence type="ECO:0000256" key="3">
    <source>
        <dbReference type="SAM" id="MobiDB-lite"/>
    </source>
</evidence>
<dbReference type="SUPFAM" id="SSF51126">
    <property type="entry name" value="Pectin lyase-like"/>
    <property type="match status" value="1"/>
</dbReference>
<dbReference type="SMART" id="SM00060">
    <property type="entry name" value="FN3"/>
    <property type="match status" value="2"/>
</dbReference>
<keyword evidence="7" id="KW-1185">Reference proteome</keyword>
<evidence type="ECO:0000256" key="2">
    <source>
        <dbReference type="ARBA" id="ARBA00023326"/>
    </source>
</evidence>
<dbReference type="RefSeq" id="WP_114623291.1">
    <property type="nucleotide sequence ID" value="NZ_QQNA01000060.1"/>
</dbReference>
<evidence type="ECO:0000256" key="1">
    <source>
        <dbReference type="ARBA" id="ARBA00023295"/>
    </source>
</evidence>
<accession>A0A370BD81</accession>
<dbReference type="EMBL" id="QQNA01000060">
    <property type="protein sequence ID" value="RDG38349.1"/>
    <property type="molecule type" value="Genomic_DNA"/>
</dbReference>
<dbReference type="CDD" id="cd14490">
    <property type="entry name" value="CBM6-CBM35-CBM36_like_1"/>
    <property type="match status" value="1"/>
</dbReference>
<dbReference type="OrthoDB" id="5476529at2"/>
<dbReference type="InterPro" id="IPR051941">
    <property type="entry name" value="BG_Antigen-Binding_Lectin"/>
</dbReference>
<dbReference type="SMART" id="SM00231">
    <property type="entry name" value="FA58C"/>
    <property type="match status" value="2"/>
</dbReference>
<feature type="region of interest" description="Disordered" evidence="3">
    <location>
        <begin position="398"/>
        <end position="418"/>
    </location>
</feature>
<dbReference type="InterPro" id="IPR003961">
    <property type="entry name" value="FN3_dom"/>
</dbReference>
<dbReference type="GO" id="GO:0000272">
    <property type="term" value="P:polysaccharide catabolic process"/>
    <property type="evidence" value="ECO:0007669"/>
    <property type="project" value="UniProtKB-KW"/>
</dbReference>
<evidence type="ECO:0000313" key="6">
    <source>
        <dbReference type="EMBL" id="RDG38349.1"/>
    </source>
</evidence>
<dbReference type="SUPFAM" id="SSF49265">
    <property type="entry name" value="Fibronectin type III"/>
    <property type="match status" value="1"/>
</dbReference>
<dbReference type="Pfam" id="PF22815">
    <property type="entry name" value="CatAgl_D1"/>
    <property type="match status" value="1"/>
</dbReference>
<evidence type="ECO:0000259" key="5">
    <source>
        <dbReference type="PROSITE" id="PS50022"/>
    </source>
</evidence>
<dbReference type="PROSITE" id="PS50022">
    <property type="entry name" value="FA58C_3"/>
    <property type="match status" value="2"/>
</dbReference>
<evidence type="ECO:0000256" key="4">
    <source>
        <dbReference type="SAM" id="SignalP"/>
    </source>
</evidence>
<keyword evidence="1" id="KW-0326">Glycosidase</keyword>
<proteinExistence type="predicted"/>
<dbReference type="GO" id="GO:0016798">
    <property type="term" value="F:hydrolase activity, acting on glycosyl bonds"/>
    <property type="evidence" value="ECO:0007669"/>
    <property type="project" value="UniProtKB-KW"/>
</dbReference>
<gene>
    <name evidence="6" type="ORF">DVH02_09345</name>
</gene>
<dbReference type="InterPro" id="IPR008979">
    <property type="entry name" value="Galactose-bd-like_sf"/>
</dbReference>
<reference evidence="6 7" key="1">
    <citation type="submission" date="2018-07" db="EMBL/GenBank/DDBJ databases">
        <title>Streptomyces species from bats.</title>
        <authorList>
            <person name="Dunlap C."/>
        </authorList>
    </citation>
    <scope>NUCLEOTIDE SEQUENCE [LARGE SCALE GENOMIC DNA]</scope>
    <source>
        <strain evidence="6 7">AC230</strain>
    </source>
</reference>
<comment type="caution">
    <text evidence="6">The sequence shown here is derived from an EMBL/GenBank/DDBJ whole genome shotgun (WGS) entry which is preliminary data.</text>
</comment>
<keyword evidence="6" id="KW-0378">Hydrolase</keyword>
<feature type="signal peptide" evidence="4">
    <location>
        <begin position="1"/>
        <end position="31"/>
    </location>
</feature>
<feature type="chain" id="PRO_5016638991" evidence="4">
    <location>
        <begin position="32"/>
        <end position="1434"/>
    </location>
</feature>
<dbReference type="Gene3D" id="2.60.40.10">
    <property type="entry name" value="Immunoglobulins"/>
    <property type="match status" value="4"/>
</dbReference>
<dbReference type="InterPro" id="IPR011050">
    <property type="entry name" value="Pectin_lyase_fold/virulence"/>
</dbReference>